<dbReference type="InterPro" id="IPR011499">
    <property type="entry name" value="Lipid_A_biosynth_N"/>
</dbReference>
<feature type="domain" description="Lipid A biosynthesis N-terminal" evidence="2">
    <location>
        <begin position="21"/>
        <end position="92"/>
    </location>
</feature>
<organism evidence="3 4">
    <name type="scientific">Minwuia thermotolerans</name>
    <dbReference type="NCBI Taxonomy" id="2056226"/>
    <lineage>
        <taxon>Bacteria</taxon>
        <taxon>Pseudomonadati</taxon>
        <taxon>Pseudomonadota</taxon>
        <taxon>Alphaproteobacteria</taxon>
        <taxon>Minwuiales</taxon>
        <taxon>Minwuiaceae</taxon>
        <taxon>Minwuia</taxon>
    </lineage>
</organism>
<evidence type="ECO:0000259" key="2">
    <source>
        <dbReference type="SMART" id="SM01259"/>
    </source>
</evidence>
<gene>
    <name evidence="3" type="ORF">CVT23_13525</name>
</gene>
<keyword evidence="1" id="KW-0472">Membrane</keyword>
<proteinExistence type="predicted"/>
<keyword evidence="1" id="KW-0812">Transmembrane</keyword>
<dbReference type="GO" id="GO:0016020">
    <property type="term" value="C:membrane"/>
    <property type="evidence" value="ECO:0007669"/>
    <property type="project" value="GOC"/>
</dbReference>
<dbReference type="GO" id="GO:0008915">
    <property type="term" value="F:lipid-A-disaccharide synthase activity"/>
    <property type="evidence" value="ECO:0007669"/>
    <property type="project" value="InterPro"/>
</dbReference>
<accession>A0A2M9G097</accession>
<evidence type="ECO:0000313" key="4">
    <source>
        <dbReference type="Proteomes" id="UP000229498"/>
    </source>
</evidence>
<name>A0A2M9G097_9PROT</name>
<dbReference type="GO" id="GO:0009245">
    <property type="term" value="P:lipid A biosynthetic process"/>
    <property type="evidence" value="ECO:0007669"/>
    <property type="project" value="InterPro"/>
</dbReference>
<protein>
    <submittedName>
        <fullName evidence="3">Lipid A biosynthesis</fullName>
    </submittedName>
</protein>
<keyword evidence="1" id="KW-1133">Transmembrane helix</keyword>
<dbReference type="SMART" id="SM01259">
    <property type="entry name" value="LAB_N"/>
    <property type="match status" value="1"/>
</dbReference>
<evidence type="ECO:0000256" key="1">
    <source>
        <dbReference type="SAM" id="Phobius"/>
    </source>
</evidence>
<keyword evidence="4" id="KW-1185">Reference proteome</keyword>
<dbReference type="AlphaFoldDB" id="A0A2M9G097"/>
<feature type="transmembrane region" description="Helical" evidence="1">
    <location>
        <begin position="16"/>
        <end position="39"/>
    </location>
</feature>
<feature type="transmembrane region" description="Helical" evidence="1">
    <location>
        <begin position="51"/>
        <end position="69"/>
    </location>
</feature>
<dbReference type="OrthoDB" id="9793186at2"/>
<reference evidence="3 4" key="1">
    <citation type="submission" date="2017-11" db="EMBL/GenBank/DDBJ databases">
        <title>Draft genome sequence of Rhizobiales bacterium SY3-13.</title>
        <authorList>
            <person name="Sun C."/>
        </authorList>
    </citation>
    <scope>NUCLEOTIDE SEQUENCE [LARGE SCALE GENOMIC DNA]</scope>
    <source>
        <strain evidence="3 4">SY3-13</strain>
    </source>
</reference>
<dbReference type="Pfam" id="PF07578">
    <property type="entry name" value="LAB_N"/>
    <property type="match status" value="1"/>
</dbReference>
<sequence>MEAILAWWDRMTGIEAWLVVFGVIAQSMFFMRFAVQWVVSERARRSIVPEMFWYFSIAGGILMFIYAVLREDPVIMLGQSTGIIIYSRNIYFIWREKRRFPGAD</sequence>
<dbReference type="Proteomes" id="UP000229498">
    <property type="component" value="Unassembled WGS sequence"/>
</dbReference>
<comment type="caution">
    <text evidence="3">The sequence shown here is derived from an EMBL/GenBank/DDBJ whole genome shotgun (WGS) entry which is preliminary data.</text>
</comment>
<evidence type="ECO:0000313" key="3">
    <source>
        <dbReference type="EMBL" id="PJK29119.1"/>
    </source>
</evidence>
<dbReference type="Gene3D" id="1.20.1280.290">
    <property type="match status" value="1"/>
</dbReference>
<dbReference type="EMBL" id="PHIG01000037">
    <property type="protein sequence ID" value="PJK29119.1"/>
    <property type="molecule type" value="Genomic_DNA"/>
</dbReference>